<evidence type="ECO:0000256" key="1">
    <source>
        <dbReference type="SAM" id="Phobius"/>
    </source>
</evidence>
<dbReference type="PANTHER" id="PTHR37314">
    <property type="entry name" value="SLR0142 PROTEIN"/>
    <property type="match status" value="1"/>
</dbReference>
<gene>
    <name evidence="2" type="ORF">QUV98_07960</name>
</gene>
<proteinExistence type="predicted"/>
<keyword evidence="3" id="KW-1185">Reference proteome</keyword>
<comment type="caution">
    <text evidence="2">The sequence shown here is derived from an EMBL/GenBank/DDBJ whole genome shotgun (WGS) entry which is preliminary data.</text>
</comment>
<reference evidence="2 3" key="2">
    <citation type="submission" date="2023-06" db="EMBL/GenBank/DDBJ databases">
        <authorList>
            <person name="Zeman M."/>
            <person name="Kubasova T."/>
            <person name="Jahodarova E."/>
            <person name="Nykrynova M."/>
            <person name="Rychlik I."/>
        </authorList>
    </citation>
    <scope>NUCLEOTIDE SEQUENCE [LARGE SCALE GENOMIC DNA]</scope>
    <source>
        <strain evidence="2 3">ET341</strain>
    </source>
</reference>
<reference evidence="3" key="1">
    <citation type="submission" date="2023-06" db="EMBL/GenBank/DDBJ databases">
        <title>Identification and characterization of horizontal gene transfer across gut microbiota members of farm animals based on homology search.</title>
        <authorList>
            <person name="Zeman M."/>
            <person name="Kubasova T."/>
            <person name="Jahodarova E."/>
            <person name="Nykrynova M."/>
            <person name="Rychlik I."/>
        </authorList>
    </citation>
    <scope>NUCLEOTIDE SEQUENCE [LARGE SCALE GENOMIC DNA]</scope>
    <source>
        <strain evidence="3">ET341</strain>
    </source>
</reference>
<sequence length="216" mass="24682">MEKNYQMSESFLLASLLAIVGGFLDAYSYVCRDHVFANAQTGNIVKLGMSIAQGDSFQTVKYLIPILAFFLGVFITMFLRYQCIYQKWHWRQIILMIEMMILVIVSFIPIGPYNRIVHILISFLCAMQAECFKKVLGSSFSSTMCTGNLRSGVENLYRGIFQNDKQAIQKCFCYITIICFFILGVIVGVWLTLLFHENATLFCLIPVMISLVSMFE</sequence>
<dbReference type="InterPro" id="IPR010699">
    <property type="entry name" value="DUF1275"/>
</dbReference>
<name>A0ABT7UJB6_9FIRM</name>
<dbReference type="Proteomes" id="UP001529275">
    <property type="component" value="Unassembled WGS sequence"/>
</dbReference>
<feature type="transmembrane region" description="Helical" evidence="1">
    <location>
        <begin position="171"/>
        <end position="193"/>
    </location>
</feature>
<accession>A0ABT7UJB6</accession>
<evidence type="ECO:0000313" key="2">
    <source>
        <dbReference type="EMBL" id="MDM8196248.1"/>
    </source>
</evidence>
<keyword evidence="1" id="KW-1133">Transmembrane helix</keyword>
<protein>
    <submittedName>
        <fullName evidence="2">YoaK family protein</fullName>
    </submittedName>
</protein>
<feature type="transmembrane region" description="Helical" evidence="1">
    <location>
        <begin position="62"/>
        <end position="81"/>
    </location>
</feature>
<dbReference type="PANTHER" id="PTHR37314:SF4">
    <property type="entry name" value="UPF0700 TRANSMEMBRANE PROTEIN YOAK"/>
    <property type="match status" value="1"/>
</dbReference>
<feature type="transmembrane region" description="Helical" evidence="1">
    <location>
        <begin position="93"/>
        <end position="110"/>
    </location>
</feature>
<keyword evidence="1" id="KW-0472">Membrane</keyword>
<feature type="transmembrane region" description="Helical" evidence="1">
    <location>
        <begin position="199"/>
        <end position="215"/>
    </location>
</feature>
<keyword evidence="1" id="KW-0812">Transmembrane</keyword>
<organism evidence="2 3">
    <name type="scientific">Massilimicrobiota timonensis</name>
    <dbReference type="NCBI Taxonomy" id="1776392"/>
    <lineage>
        <taxon>Bacteria</taxon>
        <taxon>Bacillati</taxon>
        <taxon>Bacillota</taxon>
        <taxon>Erysipelotrichia</taxon>
        <taxon>Erysipelotrichales</taxon>
        <taxon>Erysipelotrichaceae</taxon>
        <taxon>Massilimicrobiota</taxon>
    </lineage>
</organism>
<evidence type="ECO:0000313" key="3">
    <source>
        <dbReference type="Proteomes" id="UP001529275"/>
    </source>
</evidence>
<dbReference type="RefSeq" id="WP_289527897.1">
    <property type="nucleotide sequence ID" value="NZ_JAUDCK010000027.1"/>
</dbReference>
<dbReference type="EMBL" id="JAUDCK010000027">
    <property type="protein sequence ID" value="MDM8196248.1"/>
    <property type="molecule type" value="Genomic_DNA"/>
</dbReference>
<dbReference type="Pfam" id="PF06912">
    <property type="entry name" value="DUF1275"/>
    <property type="match status" value="1"/>
</dbReference>